<dbReference type="AlphaFoldDB" id="A0A854Q9D1"/>
<proteinExistence type="predicted"/>
<protein>
    <submittedName>
        <fullName evidence="1">Uncharacterized protein</fullName>
    </submittedName>
</protein>
<evidence type="ECO:0000313" key="2">
    <source>
        <dbReference type="Proteomes" id="UP000199727"/>
    </source>
</evidence>
<comment type="caution">
    <text evidence="1">The sequence shown here is derived from an EMBL/GenBank/DDBJ whole genome shotgun (WGS) entry which is preliminary data.</text>
</comment>
<evidence type="ECO:0000313" key="1">
    <source>
        <dbReference type="EMBL" id="OXG12526.1"/>
    </source>
</evidence>
<sequence length="23" mass="2870">MSFFWLRLVIDNRKKIWQSTCVV</sequence>
<organism evidence="1 2">
    <name type="scientific">Cryptococcus neoformans Tu259-1</name>
    <dbReference type="NCBI Taxonomy" id="1230072"/>
    <lineage>
        <taxon>Eukaryota</taxon>
        <taxon>Fungi</taxon>
        <taxon>Dikarya</taxon>
        <taxon>Basidiomycota</taxon>
        <taxon>Agaricomycotina</taxon>
        <taxon>Tremellomycetes</taxon>
        <taxon>Tremellales</taxon>
        <taxon>Cryptococcaceae</taxon>
        <taxon>Cryptococcus</taxon>
        <taxon>Cryptococcus neoformans species complex</taxon>
    </lineage>
</organism>
<name>A0A854Q9D1_CRYNE</name>
<gene>
    <name evidence="1" type="ORF">C361_06393</name>
</gene>
<dbReference type="EMBL" id="AMKT01000084">
    <property type="protein sequence ID" value="OXG12526.1"/>
    <property type="molecule type" value="Genomic_DNA"/>
</dbReference>
<reference evidence="1 2" key="1">
    <citation type="submission" date="2017-06" db="EMBL/GenBank/DDBJ databases">
        <title>Global population genomics of the pathogenic fungus Cryptococcus neoformans var. grubii.</title>
        <authorList>
            <person name="Cuomo C."/>
            <person name="Litvintseva A."/>
            <person name="Chen Y."/>
            <person name="Young S."/>
            <person name="Zeng Q."/>
            <person name="Chapman S."/>
            <person name="Gujja S."/>
            <person name="Saif S."/>
            <person name="Birren B."/>
        </authorList>
    </citation>
    <scope>NUCLEOTIDE SEQUENCE [LARGE SCALE GENOMIC DNA]</scope>
    <source>
        <strain evidence="1 2">Tu259-1</strain>
    </source>
</reference>
<accession>A0A854Q9D1</accession>
<dbReference type="Proteomes" id="UP000199727">
    <property type="component" value="Unassembled WGS sequence"/>
</dbReference>